<dbReference type="EMBL" id="FOAZ01000003">
    <property type="protein sequence ID" value="SEK70405.1"/>
    <property type="molecule type" value="Genomic_DNA"/>
</dbReference>
<evidence type="ECO:0000256" key="4">
    <source>
        <dbReference type="ARBA" id="ARBA00022801"/>
    </source>
</evidence>
<dbReference type="Gene3D" id="3.40.80.10">
    <property type="entry name" value="Peptidoglycan recognition protein-like"/>
    <property type="match status" value="1"/>
</dbReference>
<dbReference type="InterPro" id="IPR013517">
    <property type="entry name" value="FG-GAP"/>
</dbReference>
<keyword evidence="4" id="KW-0378">Hydrolase</keyword>
<evidence type="ECO:0000256" key="1">
    <source>
        <dbReference type="ARBA" id="ARBA00001561"/>
    </source>
</evidence>
<evidence type="ECO:0000313" key="9">
    <source>
        <dbReference type="Proteomes" id="UP000183015"/>
    </source>
</evidence>
<evidence type="ECO:0000259" key="7">
    <source>
        <dbReference type="SMART" id="SM00644"/>
    </source>
</evidence>
<dbReference type="SUPFAM" id="SSF55846">
    <property type="entry name" value="N-acetylmuramoyl-L-alanine amidase-like"/>
    <property type="match status" value="1"/>
</dbReference>
<keyword evidence="9" id="KW-1185">Reference proteome</keyword>
<sequence length="941" mass="97746">MGAVAQAGSILGTGSGPGGRSAVPASLSSQFAAAAGEFHVPLDVLMAVSYQETRWDSHHGQPSATGNFNVMGLTKVDAGDVTQPTASGIAAEAAAAAGDDYRIRHIKHPHRVTARDQAVVPTVNTNDPALHTLDAAASLIHQPTAALKTDTDQSIRGGAALLAQYEKSLTGGLPTDPGQWFPAVARYSQSPDAKGAQLFASRVFGTIRTGMSRLTADGQQVTLSAAPEVRQQGRVATAPTASGAAKAVTTPASFATGTATTPTADCPSTLSCQYVPAAYALADQTDQTSYGNYDIANRPADGSGIAVRYIVIHDTEGSYAGTISAFSALDNPESSAQYVIRSSDGQVTQMVPNTDEAIHAGNKYVNVHSIGVEHEGYAISGASWYTESEYESSAALVKYLAQEYGIPLDRQHVIGHDDVPGPIDSYVSGMHWDPGTFWDWNHYMSLLGAPVPSNPAGAPLVAGEAVTVSIPFTTANEPTVTNCSTCAAIPAQPANFVYLRTSPSSSAPLLADPYLHSSGAGTTDAADWGDKLVTGESFVVAAVQGDWTAIWYGGVKAWFSNPAGSYTVPAPAGTTVITSAGTASAPVYGRAYPETSAYPSVLSAVAAASTQQVTSLTKYAIPAGQAYVAYAPVAGDFYYTENINGDAPGDRTDVVGTTTYREIRFNHRVAFVNTADVKTVATATPPAASTRWNLLARDGSGVLWQYQGTGNASAPLLSRYRVGGGWNIYNTIVPLDALRADAGSAVVARDSSGVLWLYQGTGNAASPFAARVRVGGGWQIYNTLVGVGDVTGDGRADLLGRDSSGVLWLYQGTGNAASPFAARVRVGGGWQTYNTIVGAGDLTGDGRADLVARDSSGVLWLYRGTGIPTAPFAARTKISSGWQGYKTIVGVRDLNGDGKPDLVGVEANGWLWLHAGTGSAAAPLAARVQIGAGWWIFNTVV</sequence>
<dbReference type="Pfam" id="PF01510">
    <property type="entry name" value="Amidase_2"/>
    <property type="match status" value="1"/>
</dbReference>
<keyword evidence="5" id="KW-0961">Cell wall biogenesis/degradation</keyword>
<dbReference type="InterPro" id="IPR036505">
    <property type="entry name" value="Amidase/PGRP_sf"/>
</dbReference>
<comment type="catalytic activity">
    <reaction evidence="1">
        <text>Hydrolyzes the link between N-acetylmuramoyl residues and L-amino acid residues in certain cell-wall glycopeptides.</text>
        <dbReference type="EC" id="3.5.1.28"/>
    </reaction>
</comment>
<evidence type="ECO:0000313" key="8">
    <source>
        <dbReference type="EMBL" id="SEK70405.1"/>
    </source>
</evidence>
<dbReference type="Pfam" id="PF13517">
    <property type="entry name" value="FG-GAP_3"/>
    <property type="match status" value="1"/>
</dbReference>
<dbReference type="eggNOG" id="COG0741">
    <property type="taxonomic scope" value="Bacteria"/>
</dbReference>
<dbReference type="SUPFAM" id="SSF69318">
    <property type="entry name" value="Integrin alpha N-terminal domain"/>
    <property type="match status" value="1"/>
</dbReference>
<feature type="region of interest" description="Disordered" evidence="6">
    <location>
        <begin position="1"/>
        <end position="24"/>
    </location>
</feature>
<dbReference type="InterPro" id="IPR028994">
    <property type="entry name" value="Integrin_alpha_N"/>
</dbReference>
<evidence type="ECO:0000256" key="6">
    <source>
        <dbReference type="SAM" id="MobiDB-lite"/>
    </source>
</evidence>
<dbReference type="PANTHER" id="PTHR30417">
    <property type="entry name" value="N-ACETYLMURAMOYL-L-ALANINE AMIDASE AMID"/>
    <property type="match status" value="1"/>
</dbReference>
<dbReference type="eggNOG" id="COG3023">
    <property type="taxonomic scope" value="Bacteria"/>
</dbReference>
<dbReference type="SMART" id="SM00644">
    <property type="entry name" value="Ami_2"/>
    <property type="match status" value="1"/>
</dbReference>
<dbReference type="eggNOG" id="COG0739">
    <property type="taxonomic scope" value="Bacteria"/>
</dbReference>
<dbReference type="CDD" id="cd06583">
    <property type="entry name" value="PGRP"/>
    <property type="match status" value="1"/>
</dbReference>
<dbReference type="RefSeq" id="WP_236656649.1">
    <property type="nucleotide sequence ID" value="NZ_BBPN01000059.1"/>
</dbReference>
<evidence type="ECO:0000256" key="5">
    <source>
        <dbReference type="ARBA" id="ARBA00023316"/>
    </source>
</evidence>
<feature type="domain" description="N-acetylmuramoyl-L-alanine amidase" evidence="7">
    <location>
        <begin position="293"/>
        <end position="435"/>
    </location>
</feature>
<dbReference type="AlphaFoldDB" id="A0A1H7JAT5"/>
<dbReference type="GO" id="GO:0071555">
    <property type="term" value="P:cell wall organization"/>
    <property type="evidence" value="ECO:0007669"/>
    <property type="project" value="UniProtKB-KW"/>
</dbReference>
<dbReference type="FunFam" id="3.40.80.10:FF:000006">
    <property type="entry name" value="N-acetylmuramoyl-L-alanine amidase"/>
    <property type="match status" value="1"/>
</dbReference>
<proteinExistence type="predicted"/>
<dbReference type="PANTHER" id="PTHR30417:SF1">
    <property type="entry name" value="N-ACETYLMURAMOYL-L-ALANINE AMIDASE AMID"/>
    <property type="match status" value="1"/>
</dbReference>
<dbReference type="GO" id="GO:0009253">
    <property type="term" value="P:peptidoglycan catabolic process"/>
    <property type="evidence" value="ECO:0007669"/>
    <property type="project" value="InterPro"/>
</dbReference>
<accession>A0A1H7JAT5</accession>
<protein>
    <recommendedName>
        <fullName evidence="2">N-acetylmuramoyl-L-alanine amidase</fullName>
        <ecNumber evidence="2">3.5.1.28</ecNumber>
    </recommendedName>
</protein>
<name>A0A1H7JAT5_STRJI</name>
<dbReference type="Gene3D" id="1.10.530.10">
    <property type="match status" value="1"/>
</dbReference>
<dbReference type="STRING" id="235985.SAMN05414137_103171"/>
<reference evidence="9" key="1">
    <citation type="submission" date="2016-10" db="EMBL/GenBank/DDBJ databases">
        <authorList>
            <person name="Varghese N."/>
        </authorList>
    </citation>
    <scope>NUCLEOTIDE SEQUENCE [LARGE SCALE GENOMIC DNA]</scope>
    <source>
        <strain evidence="9">DSM 45096 / BCRC 16803 / CGMCC 4.1857 / CIP 109030 / JCM 12277 / KCTC 19219 / NBRC 100920 / 33214</strain>
    </source>
</reference>
<dbReference type="GO" id="GO:0008745">
    <property type="term" value="F:N-acetylmuramoyl-L-alanine amidase activity"/>
    <property type="evidence" value="ECO:0007669"/>
    <property type="project" value="UniProtKB-EC"/>
</dbReference>
<dbReference type="InterPro" id="IPR051206">
    <property type="entry name" value="NAMLAA_amidase_2"/>
</dbReference>
<dbReference type="Proteomes" id="UP000183015">
    <property type="component" value="Unassembled WGS sequence"/>
</dbReference>
<dbReference type="Gene3D" id="2.130.10.130">
    <property type="entry name" value="Integrin alpha, N-terminal"/>
    <property type="match status" value="1"/>
</dbReference>
<organism evidence="8 9">
    <name type="scientific">Streptacidiphilus jiangxiensis</name>
    <dbReference type="NCBI Taxonomy" id="235985"/>
    <lineage>
        <taxon>Bacteria</taxon>
        <taxon>Bacillati</taxon>
        <taxon>Actinomycetota</taxon>
        <taxon>Actinomycetes</taxon>
        <taxon>Kitasatosporales</taxon>
        <taxon>Streptomycetaceae</taxon>
        <taxon>Streptacidiphilus</taxon>
    </lineage>
</organism>
<gene>
    <name evidence="8" type="ORF">SAMN05414137_103171</name>
</gene>
<evidence type="ECO:0000256" key="3">
    <source>
        <dbReference type="ARBA" id="ARBA00022729"/>
    </source>
</evidence>
<keyword evidence="3" id="KW-0732">Signal</keyword>
<evidence type="ECO:0000256" key="2">
    <source>
        <dbReference type="ARBA" id="ARBA00011901"/>
    </source>
</evidence>
<dbReference type="GO" id="GO:0009254">
    <property type="term" value="P:peptidoglycan turnover"/>
    <property type="evidence" value="ECO:0007669"/>
    <property type="project" value="TreeGrafter"/>
</dbReference>
<dbReference type="EC" id="3.5.1.28" evidence="2"/>
<dbReference type="InterPro" id="IPR002502">
    <property type="entry name" value="Amidase_domain"/>
</dbReference>